<proteinExistence type="predicted"/>
<evidence type="ECO:0000313" key="2">
    <source>
        <dbReference type="Proteomes" id="UP000720508"/>
    </source>
</evidence>
<evidence type="ECO:0000313" key="1">
    <source>
        <dbReference type="EMBL" id="MBU3868991.1"/>
    </source>
</evidence>
<reference evidence="1 2" key="1">
    <citation type="submission" date="2021-06" db="EMBL/GenBank/DDBJ databases">
        <authorList>
            <person name="Pan X."/>
        </authorList>
    </citation>
    <scope>NUCLEOTIDE SEQUENCE [LARGE SCALE GENOMIC DNA]</scope>
    <source>
        <strain evidence="1 2">4503</strain>
    </source>
</reference>
<dbReference type="Proteomes" id="UP000720508">
    <property type="component" value="Unassembled WGS sequence"/>
</dbReference>
<protein>
    <submittedName>
        <fullName evidence="1">Uncharacterized protein</fullName>
    </submittedName>
</protein>
<organism evidence="1 2">
    <name type="scientific">Streptomyces niphimycinicus</name>
    <dbReference type="NCBI Taxonomy" id="2842201"/>
    <lineage>
        <taxon>Bacteria</taxon>
        <taxon>Bacillati</taxon>
        <taxon>Actinomycetota</taxon>
        <taxon>Actinomycetes</taxon>
        <taxon>Kitasatosporales</taxon>
        <taxon>Streptomycetaceae</taxon>
        <taxon>Streptomyces</taxon>
    </lineage>
</organism>
<gene>
    <name evidence="1" type="ORF">KN815_34540</name>
</gene>
<name>A0ABS6CPW8_9ACTN</name>
<keyword evidence="2" id="KW-1185">Reference proteome</keyword>
<sequence length="45" mass="4717">MPNTNSGARSVSAARSYLASLTVTTEHSRTGYSRKNALSSVLNGC</sequence>
<dbReference type="RefSeq" id="WP_216345795.1">
    <property type="nucleotide sequence ID" value="NZ_JAHLEM010000516.1"/>
</dbReference>
<comment type="caution">
    <text evidence="1">The sequence shown here is derived from an EMBL/GenBank/DDBJ whole genome shotgun (WGS) entry which is preliminary data.</text>
</comment>
<dbReference type="EMBL" id="JAHLEM010000516">
    <property type="protein sequence ID" value="MBU3868991.1"/>
    <property type="molecule type" value="Genomic_DNA"/>
</dbReference>
<accession>A0ABS6CPW8</accession>